<feature type="region of interest" description="Disordered" evidence="1">
    <location>
        <begin position="117"/>
        <end position="157"/>
    </location>
</feature>
<evidence type="ECO:0000256" key="1">
    <source>
        <dbReference type="SAM" id="MobiDB-lite"/>
    </source>
</evidence>
<dbReference type="VEuPathDB" id="AmoebaDB:ACA1_170530"/>
<feature type="region of interest" description="Disordered" evidence="1">
    <location>
        <begin position="240"/>
        <end position="297"/>
    </location>
</feature>
<reference evidence="2 3" key="1">
    <citation type="journal article" date="2013" name="Genome Biol.">
        <title>Genome of Acanthamoeba castellanii highlights extensive lateral gene transfer and early evolution of tyrosine kinase signaling.</title>
        <authorList>
            <person name="Clarke M."/>
            <person name="Lohan A.J."/>
            <person name="Liu B."/>
            <person name="Lagkouvardos I."/>
            <person name="Roy S."/>
            <person name="Zafar N."/>
            <person name="Bertelli C."/>
            <person name="Schilde C."/>
            <person name="Kianianmomeni A."/>
            <person name="Burglin T.R."/>
            <person name="Frech C."/>
            <person name="Turcotte B."/>
            <person name="Kopec K.O."/>
            <person name="Synnott J.M."/>
            <person name="Choo C."/>
            <person name="Paponov I."/>
            <person name="Finkler A."/>
            <person name="Soon Heng Tan C."/>
            <person name="Hutchins A.P."/>
            <person name="Weinmeier T."/>
            <person name="Rattei T."/>
            <person name="Chu J.S."/>
            <person name="Gimenez G."/>
            <person name="Irimia M."/>
            <person name="Rigden D.J."/>
            <person name="Fitzpatrick D.A."/>
            <person name="Lorenzo-Morales J."/>
            <person name="Bateman A."/>
            <person name="Chiu C.H."/>
            <person name="Tang P."/>
            <person name="Hegemann P."/>
            <person name="Fromm H."/>
            <person name="Raoult D."/>
            <person name="Greub G."/>
            <person name="Miranda-Saavedra D."/>
            <person name="Chen N."/>
            <person name="Nash P."/>
            <person name="Ginger M.L."/>
            <person name="Horn M."/>
            <person name="Schaap P."/>
            <person name="Caler L."/>
            <person name="Loftus B."/>
        </authorList>
    </citation>
    <scope>NUCLEOTIDE SEQUENCE [LARGE SCALE GENOMIC DNA]</scope>
    <source>
        <strain evidence="2 3">Neff</strain>
    </source>
</reference>
<dbReference type="RefSeq" id="XP_004353992.1">
    <property type="nucleotide sequence ID" value="XM_004353940.1"/>
</dbReference>
<dbReference type="GeneID" id="14925311"/>
<evidence type="ECO:0000313" key="3">
    <source>
        <dbReference type="Proteomes" id="UP000011083"/>
    </source>
</evidence>
<dbReference type="KEGG" id="acan:ACA1_170530"/>
<dbReference type="AlphaFoldDB" id="L8HGL1"/>
<dbReference type="EMBL" id="KB007834">
    <property type="protein sequence ID" value="ELR24295.1"/>
    <property type="molecule type" value="Genomic_DNA"/>
</dbReference>
<feature type="compositionally biased region" description="Polar residues" evidence="1">
    <location>
        <begin position="120"/>
        <end position="134"/>
    </location>
</feature>
<protein>
    <submittedName>
        <fullName evidence="2">Uncharacterized protein</fullName>
    </submittedName>
</protein>
<feature type="compositionally biased region" description="Polar residues" evidence="1">
    <location>
        <begin position="37"/>
        <end position="53"/>
    </location>
</feature>
<gene>
    <name evidence="2" type="ORF">ACA1_170530</name>
</gene>
<accession>L8HGL1</accession>
<evidence type="ECO:0000313" key="2">
    <source>
        <dbReference type="EMBL" id="ELR24295.1"/>
    </source>
</evidence>
<feature type="compositionally biased region" description="Basic and acidic residues" evidence="1">
    <location>
        <begin position="275"/>
        <end position="297"/>
    </location>
</feature>
<proteinExistence type="predicted"/>
<keyword evidence="3" id="KW-1185">Reference proteome</keyword>
<feature type="region of interest" description="Disordered" evidence="1">
    <location>
        <begin position="1"/>
        <end position="86"/>
    </location>
</feature>
<feature type="compositionally biased region" description="Basic and acidic residues" evidence="1">
    <location>
        <begin position="240"/>
        <end position="252"/>
    </location>
</feature>
<sequence length="297" mass="31762">MDSPGKSGDEKILKKNASSSFAAGGNKDGDNLVTLASAPSINLNNKAGSSGSLNDHHRKSRKSINEKAALEGGGAGANEKDDGNGVKRGRIKHVRIYFDKSQPDLGYQLLLPAKPKALQDQPSPHAQPSPTTAAVDSEALSDIHGSSSSSSLNESGGATGMGEAFKRYVWSSYTTYIVDFINQLLDKNWPGREYLDINYPCPGSRFASIFAQSSPGEESSDSVLGGSVLVRYLNSMTSVDDLKRDKQKDKQPEQQPSKAAIEAVVGTAASPRADNCSRTEEAGMAERRRTERNGHTM</sequence>
<dbReference type="Proteomes" id="UP000011083">
    <property type="component" value="Unassembled WGS sequence"/>
</dbReference>
<name>L8HGL1_ACACF</name>
<organism evidence="2 3">
    <name type="scientific">Acanthamoeba castellanii (strain ATCC 30010 / Neff)</name>
    <dbReference type="NCBI Taxonomy" id="1257118"/>
    <lineage>
        <taxon>Eukaryota</taxon>
        <taxon>Amoebozoa</taxon>
        <taxon>Discosea</taxon>
        <taxon>Longamoebia</taxon>
        <taxon>Centramoebida</taxon>
        <taxon>Acanthamoebidae</taxon>
        <taxon>Acanthamoeba</taxon>
    </lineage>
</organism>